<evidence type="ECO:0000256" key="5">
    <source>
        <dbReference type="ARBA" id="ARBA00022630"/>
    </source>
</evidence>
<keyword evidence="6" id="KW-0288">FMN</keyword>
<keyword evidence="8" id="KW-0315">Glutamine amidotransferase</keyword>
<keyword evidence="7" id="KW-0479">Metal-binding</keyword>
<dbReference type="Pfam" id="PF00310">
    <property type="entry name" value="GATase_2"/>
    <property type="match status" value="1"/>
</dbReference>
<dbReference type="InterPro" id="IPR029055">
    <property type="entry name" value="Ntn_hydrolases_N"/>
</dbReference>
<dbReference type="Proteomes" id="UP000281553">
    <property type="component" value="Unassembled WGS sequence"/>
</dbReference>
<dbReference type="PROSITE" id="PS51278">
    <property type="entry name" value="GATASE_TYPE_2"/>
    <property type="match status" value="1"/>
</dbReference>
<dbReference type="InterPro" id="IPR050711">
    <property type="entry name" value="ET-N_metabolism_enzyme"/>
</dbReference>
<name>A0A3P7P3Z5_DIBLA</name>
<evidence type="ECO:0000256" key="4">
    <source>
        <dbReference type="ARBA" id="ARBA00022605"/>
    </source>
</evidence>
<dbReference type="GO" id="GO:0016041">
    <property type="term" value="F:glutamate synthase (ferredoxin) activity"/>
    <property type="evidence" value="ECO:0007669"/>
    <property type="project" value="UniProtKB-EC"/>
</dbReference>
<evidence type="ECO:0000256" key="6">
    <source>
        <dbReference type="ARBA" id="ARBA00022643"/>
    </source>
</evidence>
<dbReference type="GO" id="GO:0019676">
    <property type="term" value="P:ammonia assimilation cycle"/>
    <property type="evidence" value="ECO:0007669"/>
    <property type="project" value="TreeGrafter"/>
</dbReference>
<keyword evidence="11" id="KW-0411">Iron-sulfur</keyword>
<dbReference type="OrthoDB" id="4327079at2759"/>
<sequence>MRKYSTHKFEVDDSAYICSLSPDTVVYKGMFTSRQLWDYYSDLQSPDFKTHFAIVHNRFSTNTFPSWSRAHPQRMMAHNGEINTLRGNVNYARARQALMESKRFGARLKELFPIIEEGMSDSGSFDNLLEFLYFTSTRSLPESVISMIPEAWHGDETMPKHKYYFYKWAASLLEPWDGPGQFLTPFIFACV</sequence>
<dbReference type="EMBL" id="UYRU01054678">
    <property type="protein sequence ID" value="VDN12766.1"/>
    <property type="molecule type" value="Genomic_DNA"/>
</dbReference>
<proteinExistence type="inferred from homology"/>
<evidence type="ECO:0000259" key="16">
    <source>
        <dbReference type="PROSITE" id="PS51278"/>
    </source>
</evidence>
<keyword evidence="13" id="KW-0003">3Fe-4S</keyword>
<dbReference type="InterPro" id="IPR017932">
    <property type="entry name" value="GATase_2_dom"/>
</dbReference>
<evidence type="ECO:0000313" key="17">
    <source>
        <dbReference type="EMBL" id="VDN12766.1"/>
    </source>
</evidence>
<evidence type="ECO:0000256" key="3">
    <source>
        <dbReference type="ARBA" id="ARBA00009716"/>
    </source>
</evidence>
<keyword evidence="5" id="KW-0285">Flavoprotein</keyword>
<evidence type="ECO:0000256" key="12">
    <source>
        <dbReference type="ARBA" id="ARBA00023164"/>
    </source>
</evidence>
<dbReference type="GO" id="GO:0051538">
    <property type="term" value="F:3 iron, 4 sulfur cluster binding"/>
    <property type="evidence" value="ECO:0007669"/>
    <property type="project" value="UniProtKB-KW"/>
</dbReference>
<evidence type="ECO:0000256" key="8">
    <source>
        <dbReference type="ARBA" id="ARBA00022962"/>
    </source>
</evidence>
<keyword evidence="10" id="KW-0408">Iron</keyword>
<keyword evidence="18" id="KW-1185">Reference proteome</keyword>
<comment type="pathway">
    <text evidence="14">Amino-acid biosynthesis; L-glutamate biosynthesis via GLT pathway; L-glutamate from 2-oxoglutarate and L-glutamine (ferredoxin route): step 1/1.</text>
</comment>
<dbReference type="EC" id="1.4.7.1" evidence="15"/>
<keyword evidence="9" id="KW-0560">Oxidoreductase</keyword>
<evidence type="ECO:0000256" key="15">
    <source>
        <dbReference type="ARBA" id="ARBA00039085"/>
    </source>
</evidence>
<evidence type="ECO:0000256" key="11">
    <source>
        <dbReference type="ARBA" id="ARBA00023014"/>
    </source>
</evidence>
<evidence type="ECO:0000256" key="13">
    <source>
        <dbReference type="ARBA" id="ARBA00023291"/>
    </source>
</evidence>
<dbReference type="GO" id="GO:0046872">
    <property type="term" value="F:metal ion binding"/>
    <property type="evidence" value="ECO:0007669"/>
    <property type="project" value="UniProtKB-KW"/>
</dbReference>
<evidence type="ECO:0000256" key="2">
    <source>
        <dbReference type="ARBA" id="ARBA00001927"/>
    </source>
</evidence>
<dbReference type="SUPFAM" id="SSF56235">
    <property type="entry name" value="N-terminal nucleophile aminohydrolases (Ntn hydrolases)"/>
    <property type="match status" value="1"/>
</dbReference>
<dbReference type="GO" id="GO:0016040">
    <property type="term" value="F:glutamate synthase (NADH) activity"/>
    <property type="evidence" value="ECO:0007669"/>
    <property type="project" value="TreeGrafter"/>
</dbReference>
<gene>
    <name evidence="17" type="ORF">DILT_LOCUS8597</name>
</gene>
<evidence type="ECO:0000256" key="7">
    <source>
        <dbReference type="ARBA" id="ARBA00022723"/>
    </source>
</evidence>
<reference evidence="17 18" key="1">
    <citation type="submission" date="2018-11" db="EMBL/GenBank/DDBJ databases">
        <authorList>
            <consortium name="Pathogen Informatics"/>
        </authorList>
    </citation>
    <scope>NUCLEOTIDE SEQUENCE [LARGE SCALE GENOMIC DNA]</scope>
</reference>
<evidence type="ECO:0000256" key="10">
    <source>
        <dbReference type="ARBA" id="ARBA00023004"/>
    </source>
</evidence>
<dbReference type="PANTHER" id="PTHR11938:SF133">
    <property type="entry name" value="GLUTAMATE SYNTHASE (NADH)"/>
    <property type="match status" value="1"/>
</dbReference>
<accession>A0A3P7P3Z5</accession>
<keyword evidence="12" id="KW-0314">Glutamate biosynthesis</keyword>
<evidence type="ECO:0000256" key="9">
    <source>
        <dbReference type="ARBA" id="ARBA00023002"/>
    </source>
</evidence>
<dbReference type="AlphaFoldDB" id="A0A3P7P3Z5"/>
<comment type="cofactor">
    <cofactor evidence="2">
        <name>[3Fe-4S] cluster</name>
        <dbReference type="ChEBI" id="CHEBI:21137"/>
    </cofactor>
</comment>
<comment type="cofactor">
    <cofactor evidence="1">
        <name>FMN</name>
        <dbReference type="ChEBI" id="CHEBI:58210"/>
    </cofactor>
</comment>
<dbReference type="GO" id="GO:0006537">
    <property type="term" value="P:glutamate biosynthetic process"/>
    <property type="evidence" value="ECO:0007669"/>
    <property type="project" value="UniProtKB-KW"/>
</dbReference>
<evidence type="ECO:0000313" key="18">
    <source>
        <dbReference type="Proteomes" id="UP000281553"/>
    </source>
</evidence>
<evidence type="ECO:0000256" key="1">
    <source>
        <dbReference type="ARBA" id="ARBA00001917"/>
    </source>
</evidence>
<dbReference type="PANTHER" id="PTHR11938">
    <property type="entry name" value="FAD NADPH DEHYDROGENASE/OXIDOREDUCTASE"/>
    <property type="match status" value="1"/>
</dbReference>
<feature type="domain" description="Glutamine amidotransferase type-2" evidence="16">
    <location>
        <begin position="1"/>
        <end position="191"/>
    </location>
</feature>
<evidence type="ECO:0000256" key="14">
    <source>
        <dbReference type="ARBA" id="ARBA00037928"/>
    </source>
</evidence>
<organism evidence="17 18">
    <name type="scientific">Dibothriocephalus latus</name>
    <name type="common">Fish tapeworm</name>
    <name type="synonym">Diphyllobothrium latum</name>
    <dbReference type="NCBI Taxonomy" id="60516"/>
    <lineage>
        <taxon>Eukaryota</taxon>
        <taxon>Metazoa</taxon>
        <taxon>Spiralia</taxon>
        <taxon>Lophotrochozoa</taxon>
        <taxon>Platyhelminthes</taxon>
        <taxon>Cestoda</taxon>
        <taxon>Eucestoda</taxon>
        <taxon>Diphyllobothriidea</taxon>
        <taxon>Diphyllobothriidae</taxon>
        <taxon>Dibothriocephalus</taxon>
    </lineage>
</organism>
<dbReference type="Gene3D" id="3.60.20.10">
    <property type="entry name" value="Glutamine Phosphoribosylpyrophosphate, subunit 1, domain 1"/>
    <property type="match status" value="1"/>
</dbReference>
<comment type="similarity">
    <text evidence="3">Belongs to the glutamate synthase family.</text>
</comment>
<keyword evidence="4" id="KW-0028">Amino-acid biosynthesis</keyword>
<protein>
    <recommendedName>
        <fullName evidence="15">glutamate synthase (ferredoxin)</fullName>
        <ecNumber evidence="15">1.4.7.1</ecNumber>
    </recommendedName>
</protein>